<protein>
    <submittedName>
        <fullName evidence="1">Uncharacterized protein</fullName>
    </submittedName>
</protein>
<evidence type="ECO:0000313" key="2">
    <source>
        <dbReference type="Proteomes" id="UP000324222"/>
    </source>
</evidence>
<proteinExistence type="predicted"/>
<accession>A0A5B7FP25</accession>
<name>A0A5B7FP25_PORTR</name>
<dbReference type="AlphaFoldDB" id="A0A5B7FP25"/>
<dbReference type="Proteomes" id="UP000324222">
    <property type="component" value="Unassembled WGS sequence"/>
</dbReference>
<gene>
    <name evidence="1" type="ORF">E2C01_040842</name>
</gene>
<evidence type="ECO:0000313" key="1">
    <source>
        <dbReference type="EMBL" id="MPC47107.1"/>
    </source>
</evidence>
<comment type="caution">
    <text evidence="1">The sequence shown here is derived from an EMBL/GenBank/DDBJ whole genome shotgun (WGS) entry which is preliminary data.</text>
</comment>
<sequence>MAVTPLGEHAFYHLRFPIFADSLLPSAKASGPGEEEKKYCSIFSTVNAAGFTFLEEKNVNLGAPNGASC</sequence>
<reference evidence="1 2" key="1">
    <citation type="submission" date="2019-05" db="EMBL/GenBank/DDBJ databases">
        <title>Another draft genome of Portunus trituberculatus and its Hox gene families provides insights of decapod evolution.</title>
        <authorList>
            <person name="Jeong J.-H."/>
            <person name="Song I."/>
            <person name="Kim S."/>
            <person name="Choi T."/>
            <person name="Kim D."/>
            <person name="Ryu S."/>
            <person name="Kim W."/>
        </authorList>
    </citation>
    <scope>NUCLEOTIDE SEQUENCE [LARGE SCALE GENOMIC DNA]</scope>
    <source>
        <tissue evidence="1">Muscle</tissue>
    </source>
</reference>
<organism evidence="1 2">
    <name type="scientific">Portunus trituberculatus</name>
    <name type="common">Swimming crab</name>
    <name type="synonym">Neptunus trituberculatus</name>
    <dbReference type="NCBI Taxonomy" id="210409"/>
    <lineage>
        <taxon>Eukaryota</taxon>
        <taxon>Metazoa</taxon>
        <taxon>Ecdysozoa</taxon>
        <taxon>Arthropoda</taxon>
        <taxon>Crustacea</taxon>
        <taxon>Multicrustacea</taxon>
        <taxon>Malacostraca</taxon>
        <taxon>Eumalacostraca</taxon>
        <taxon>Eucarida</taxon>
        <taxon>Decapoda</taxon>
        <taxon>Pleocyemata</taxon>
        <taxon>Brachyura</taxon>
        <taxon>Eubrachyura</taxon>
        <taxon>Portunoidea</taxon>
        <taxon>Portunidae</taxon>
        <taxon>Portuninae</taxon>
        <taxon>Portunus</taxon>
    </lineage>
</organism>
<keyword evidence="2" id="KW-1185">Reference proteome</keyword>
<dbReference type="EMBL" id="VSRR010007555">
    <property type="protein sequence ID" value="MPC47107.1"/>
    <property type="molecule type" value="Genomic_DNA"/>
</dbReference>